<dbReference type="PROSITE" id="PS50850">
    <property type="entry name" value="MFS"/>
    <property type="match status" value="1"/>
</dbReference>
<feature type="transmembrane region" description="Helical" evidence="5">
    <location>
        <begin position="177"/>
        <end position="199"/>
    </location>
</feature>
<feature type="transmembrane region" description="Helical" evidence="5">
    <location>
        <begin position="396"/>
        <end position="413"/>
    </location>
</feature>
<evidence type="ECO:0000256" key="1">
    <source>
        <dbReference type="ARBA" id="ARBA00004651"/>
    </source>
</evidence>
<dbReference type="GO" id="GO:0022857">
    <property type="term" value="F:transmembrane transporter activity"/>
    <property type="evidence" value="ECO:0007669"/>
    <property type="project" value="InterPro"/>
</dbReference>
<feature type="transmembrane region" description="Helical" evidence="5">
    <location>
        <begin position="328"/>
        <end position="349"/>
    </location>
</feature>
<dbReference type="InterPro" id="IPR036259">
    <property type="entry name" value="MFS_trans_sf"/>
</dbReference>
<organism evidence="7">
    <name type="scientific">Jonesiaceae bacterium BS-20</name>
    <dbReference type="NCBI Taxonomy" id="3120821"/>
    <lineage>
        <taxon>Bacteria</taxon>
        <taxon>Bacillati</taxon>
        <taxon>Actinomycetota</taxon>
        <taxon>Actinomycetes</taxon>
        <taxon>Micrococcales</taxon>
        <taxon>Jonesiaceae</taxon>
    </lineage>
</organism>
<name>A0AAU7DYI5_9MICO</name>
<feature type="transmembrane region" description="Helical" evidence="5">
    <location>
        <begin position="304"/>
        <end position="322"/>
    </location>
</feature>
<evidence type="ECO:0000256" key="5">
    <source>
        <dbReference type="SAM" id="Phobius"/>
    </source>
</evidence>
<feature type="transmembrane region" description="Helical" evidence="5">
    <location>
        <begin position="52"/>
        <end position="72"/>
    </location>
</feature>
<feature type="domain" description="Major facilitator superfamily (MFS) profile" evidence="6">
    <location>
        <begin position="17"/>
        <end position="415"/>
    </location>
</feature>
<feature type="transmembrane region" description="Helical" evidence="5">
    <location>
        <begin position="107"/>
        <end position="125"/>
    </location>
</feature>
<dbReference type="SUPFAM" id="SSF103473">
    <property type="entry name" value="MFS general substrate transporter"/>
    <property type="match status" value="1"/>
</dbReference>
<feature type="transmembrane region" description="Helical" evidence="5">
    <location>
        <begin position="270"/>
        <end position="292"/>
    </location>
</feature>
<evidence type="ECO:0000256" key="3">
    <source>
        <dbReference type="ARBA" id="ARBA00022989"/>
    </source>
</evidence>
<dbReference type="InterPro" id="IPR011701">
    <property type="entry name" value="MFS"/>
</dbReference>
<evidence type="ECO:0000313" key="7">
    <source>
        <dbReference type="EMBL" id="XBH22347.1"/>
    </source>
</evidence>
<sequence>MKNSVPAVAPLSLQRRTIALLSLAQVFSGLGTGAVVSVGSLLAVQLSGSTSWGGSVTTVMTLGAAVASMPLARWALVHGRRNTLSGGLLIAAVGAILMIVAASLQSFALLLLGAATLGVGSAVNLQARFAATDLSAPNRRARDLSLVVWTTTVGSVAGPNMLGLGERVGASLGLPEYTGIFVFSTTGLVIASLIIFLGLRPDPYFLAKSIAEQSGVAVTQPQRLGFRQTAIKLRGNKAAQAGLISILIGHGIMVSVMSVTSVHLDQHGAALTIIGLTISLHIAGMYALSPIVGMVADRLGPRTTTLIGFGILVAATAAAGFGQGSHTWVTVGLVLLGLGWSAATISGSAQIVSAVAPEIRVSVQGVSDTLMSLAGATGGLLAGLGLSGLGFGGLNAAAASVAIIGAILVLRLGKR</sequence>
<reference evidence="7" key="1">
    <citation type="submission" date="2024-02" db="EMBL/GenBank/DDBJ databases">
        <title>Tomenella chthoni gen. nov. sp. nov., a member of the family Jonesiaceae isolated from bat guano.</title>
        <authorList>
            <person name="Miller S.L."/>
            <person name="King J."/>
            <person name="Sankaranarayanan K."/>
            <person name="Lawson P.A."/>
        </authorList>
    </citation>
    <scope>NUCLEOTIDE SEQUENCE</scope>
    <source>
        <strain evidence="7">BS-20</strain>
    </source>
</reference>
<feature type="transmembrane region" description="Helical" evidence="5">
    <location>
        <begin position="370"/>
        <end position="390"/>
    </location>
</feature>
<feature type="transmembrane region" description="Helical" evidence="5">
    <location>
        <begin position="146"/>
        <end position="165"/>
    </location>
</feature>
<dbReference type="Gene3D" id="1.20.1250.20">
    <property type="entry name" value="MFS general substrate transporter like domains"/>
    <property type="match status" value="1"/>
</dbReference>
<comment type="subcellular location">
    <subcellularLocation>
        <location evidence="1">Cell membrane</location>
        <topology evidence="1">Multi-pass membrane protein</topology>
    </subcellularLocation>
</comment>
<evidence type="ECO:0000256" key="4">
    <source>
        <dbReference type="ARBA" id="ARBA00023136"/>
    </source>
</evidence>
<dbReference type="PANTHER" id="PTHR23534">
    <property type="entry name" value="MFS PERMEASE"/>
    <property type="match status" value="1"/>
</dbReference>
<feature type="transmembrane region" description="Helical" evidence="5">
    <location>
        <begin position="241"/>
        <end position="264"/>
    </location>
</feature>
<feature type="transmembrane region" description="Helical" evidence="5">
    <location>
        <begin position="84"/>
        <end position="101"/>
    </location>
</feature>
<protein>
    <submittedName>
        <fullName evidence="7">MFS transporter</fullName>
    </submittedName>
</protein>
<keyword evidence="3 5" id="KW-1133">Transmembrane helix</keyword>
<accession>A0AAU7DYI5</accession>
<feature type="transmembrane region" description="Helical" evidence="5">
    <location>
        <begin position="20"/>
        <end position="46"/>
    </location>
</feature>
<dbReference type="PANTHER" id="PTHR23534:SF1">
    <property type="entry name" value="MAJOR FACILITATOR SUPERFAMILY PROTEIN"/>
    <property type="match status" value="1"/>
</dbReference>
<gene>
    <name evidence="7" type="ORF">V5R04_03710</name>
</gene>
<dbReference type="GO" id="GO:0005886">
    <property type="term" value="C:plasma membrane"/>
    <property type="evidence" value="ECO:0007669"/>
    <property type="project" value="UniProtKB-SubCell"/>
</dbReference>
<evidence type="ECO:0000259" key="6">
    <source>
        <dbReference type="PROSITE" id="PS50850"/>
    </source>
</evidence>
<keyword evidence="2 5" id="KW-0812">Transmembrane</keyword>
<dbReference type="EMBL" id="CP146203">
    <property type="protein sequence ID" value="XBH22347.1"/>
    <property type="molecule type" value="Genomic_DNA"/>
</dbReference>
<dbReference type="InterPro" id="IPR020846">
    <property type="entry name" value="MFS_dom"/>
</dbReference>
<dbReference type="Pfam" id="PF07690">
    <property type="entry name" value="MFS_1"/>
    <property type="match status" value="1"/>
</dbReference>
<keyword evidence="4 5" id="KW-0472">Membrane</keyword>
<evidence type="ECO:0000256" key="2">
    <source>
        <dbReference type="ARBA" id="ARBA00022692"/>
    </source>
</evidence>
<dbReference type="AlphaFoldDB" id="A0AAU7DYI5"/>
<proteinExistence type="predicted"/>